<sequence>MAGIRYGIDKCAEAVRQNDTNDSSMQSSKSALPLNMSGKQRSMQRKAPPIPRPADNFIRLKVQCGMKKLCLVLCCQPSKSIHHFLILHRAISQRLIFASL</sequence>
<proteinExistence type="predicted"/>
<feature type="region of interest" description="Disordered" evidence="1">
    <location>
        <begin position="17"/>
        <end position="52"/>
    </location>
</feature>
<accession>A0A835QH86</accession>
<protein>
    <submittedName>
        <fullName evidence="2">Uncharacterized protein</fullName>
    </submittedName>
</protein>
<reference evidence="2 3" key="1">
    <citation type="journal article" date="2020" name="Nat. Food">
        <title>A phased Vanilla planifolia genome enables genetic improvement of flavour and production.</title>
        <authorList>
            <person name="Hasing T."/>
            <person name="Tang H."/>
            <person name="Brym M."/>
            <person name="Khazi F."/>
            <person name="Huang T."/>
            <person name="Chambers A.H."/>
        </authorList>
    </citation>
    <scope>NUCLEOTIDE SEQUENCE [LARGE SCALE GENOMIC DNA]</scope>
    <source>
        <tissue evidence="2">Leaf</tissue>
    </source>
</reference>
<organism evidence="2 3">
    <name type="scientific">Vanilla planifolia</name>
    <name type="common">Vanilla</name>
    <dbReference type="NCBI Taxonomy" id="51239"/>
    <lineage>
        <taxon>Eukaryota</taxon>
        <taxon>Viridiplantae</taxon>
        <taxon>Streptophyta</taxon>
        <taxon>Embryophyta</taxon>
        <taxon>Tracheophyta</taxon>
        <taxon>Spermatophyta</taxon>
        <taxon>Magnoliopsida</taxon>
        <taxon>Liliopsida</taxon>
        <taxon>Asparagales</taxon>
        <taxon>Orchidaceae</taxon>
        <taxon>Vanilloideae</taxon>
        <taxon>Vanilleae</taxon>
        <taxon>Vanilla</taxon>
    </lineage>
</organism>
<name>A0A835QH86_VANPL</name>
<dbReference type="EMBL" id="JADCNM010000008">
    <property type="protein sequence ID" value="KAG0472504.1"/>
    <property type="molecule type" value="Genomic_DNA"/>
</dbReference>
<evidence type="ECO:0000313" key="2">
    <source>
        <dbReference type="EMBL" id="KAG0472504.1"/>
    </source>
</evidence>
<dbReference type="Proteomes" id="UP000639772">
    <property type="component" value="Unassembled WGS sequence"/>
</dbReference>
<evidence type="ECO:0000256" key="1">
    <source>
        <dbReference type="SAM" id="MobiDB-lite"/>
    </source>
</evidence>
<feature type="compositionally biased region" description="Polar residues" evidence="1">
    <location>
        <begin position="17"/>
        <end position="30"/>
    </location>
</feature>
<comment type="caution">
    <text evidence="2">The sequence shown here is derived from an EMBL/GenBank/DDBJ whole genome shotgun (WGS) entry which is preliminary data.</text>
</comment>
<dbReference type="AlphaFoldDB" id="A0A835QH86"/>
<evidence type="ECO:0000313" key="3">
    <source>
        <dbReference type="Proteomes" id="UP000639772"/>
    </source>
</evidence>
<gene>
    <name evidence="2" type="ORF">HPP92_017050</name>
</gene>